<protein>
    <submittedName>
        <fullName evidence="2">Uncharacterized protein</fullName>
    </submittedName>
</protein>
<evidence type="ECO:0000313" key="2">
    <source>
        <dbReference type="EMBL" id="VEL40297.1"/>
    </source>
</evidence>
<dbReference type="Proteomes" id="UP000784294">
    <property type="component" value="Unassembled WGS sequence"/>
</dbReference>
<keyword evidence="3" id="KW-1185">Reference proteome</keyword>
<accession>A0A3S5AM23</accession>
<proteinExistence type="predicted"/>
<sequence length="180" mass="19184">MFQSSSSNASGSEMALSHIAKLDRFRRREVTTPESGWKDHSTVPTGRVQSRPLLPASPDFIGAKATNSSACSLKGEPLLHALDLAQNKVAHEVKQPTMPADGIREVVAKGHGQISRFRESPSHRGSVGAGPLVCRPEGKNGAGTFHGGAIQNGDRNRHNSVPLHGRPFVDHGESGCLRSV</sequence>
<dbReference type="EMBL" id="CAAALY010264385">
    <property type="protein sequence ID" value="VEL40297.1"/>
    <property type="molecule type" value="Genomic_DNA"/>
</dbReference>
<feature type="region of interest" description="Disordered" evidence="1">
    <location>
        <begin position="27"/>
        <end position="51"/>
    </location>
</feature>
<evidence type="ECO:0000256" key="1">
    <source>
        <dbReference type="SAM" id="MobiDB-lite"/>
    </source>
</evidence>
<comment type="caution">
    <text evidence="2">The sequence shown here is derived from an EMBL/GenBank/DDBJ whole genome shotgun (WGS) entry which is preliminary data.</text>
</comment>
<name>A0A3S5AM23_9PLAT</name>
<reference evidence="2" key="1">
    <citation type="submission" date="2018-11" db="EMBL/GenBank/DDBJ databases">
        <authorList>
            <consortium name="Pathogen Informatics"/>
        </authorList>
    </citation>
    <scope>NUCLEOTIDE SEQUENCE</scope>
</reference>
<organism evidence="2 3">
    <name type="scientific">Protopolystoma xenopodis</name>
    <dbReference type="NCBI Taxonomy" id="117903"/>
    <lineage>
        <taxon>Eukaryota</taxon>
        <taxon>Metazoa</taxon>
        <taxon>Spiralia</taxon>
        <taxon>Lophotrochozoa</taxon>
        <taxon>Platyhelminthes</taxon>
        <taxon>Monogenea</taxon>
        <taxon>Polyopisthocotylea</taxon>
        <taxon>Polystomatidea</taxon>
        <taxon>Polystomatidae</taxon>
        <taxon>Protopolystoma</taxon>
    </lineage>
</organism>
<feature type="region of interest" description="Disordered" evidence="1">
    <location>
        <begin position="116"/>
        <end position="180"/>
    </location>
</feature>
<dbReference type="AlphaFoldDB" id="A0A3S5AM23"/>
<gene>
    <name evidence="2" type="ORF">PXEA_LOCUS33737</name>
</gene>
<evidence type="ECO:0000313" key="3">
    <source>
        <dbReference type="Proteomes" id="UP000784294"/>
    </source>
</evidence>
<feature type="compositionally biased region" description="Basic and acidic residues" evidence="1">
    <location>
        <begin position="27"/>
        <end position="41"/>
    </location>
</feature>